<keyword evidence="2" id="KW-0902">Two-component regulatory system</keyword>
<evidence type="ECO:0000259" key="8">
    <source>
        <dbReference type="PROSITE" id="PS50110"/>
    </source>
</evidence>
<feature type="domain" description="OmpR/PhoB-type" evidence="9">
    <location>
        <begin position="130"/>
        <end position="229"/>
    </location>
</feature>
<dbReference type="GO" id="GO:0000156">
    <property type="term" value="F:phosphorelay response regulator activity"/>
    <property type="evidence" value="ECO:0007669"/>
    <property type="project" value="TreeGrafter"/>
</dbReference>
<keyword evidence="1 6" id="KW-0597">Phosphoprotein</keyword>
<dbReference type="InterPro" id="IPR001789">
    <property type="entry name" value="Sig_transdc_resp-reg_receiver"/>
</dbReference>
<dbReference type="EMBL" id="CP001778">
    <property type="protein sequence ID" value="ADD44979.1"/>
    <property type="molecule type" value="Genomic_DNA"/>
</dbReference>
<dbReference type="FunFam" id="3.40.50.2300:FF:000001">
    <property type="entry name" value="DNA-binding response regulator PhoB"/>
    <property type="match status" value="1"/>
</dbReference>
<dbReference type="Gene3D" id="6.10.250.690">
    <property type="match status" value="1"/>
</dbReference>
<dbReference type="GO" id="GO:0006355">
    <property type="term" value="P:regulation of DNA-templated transcription"/>
    <property type="evidence" value="ECO:0007669"/>
    <property type="project" value="InterPro"/>
</dbReference>
<dbReference type="Proteomes" id="UP000000844">
    <property type="component" value="Chromosome"/>
</dbReference>
<feature type="domain" description="Response regulatory" evidence="8">
    <location>
        <begin position="7"/>
        <end position="120"/>
    </location>
</feature>
<dbReference type="PROSITE" id="PS50110">
    <property type="entry name" value="RESPONSE_REGULATORY"/>
    <property type="match status" value="1"/>
</dbReference>
<dbReference type="eggNOG" id="COG0745">
    <property type="taxonomic scope" value="Bacteria"/>
</dbReference>
<feature type="modified residue" description="4-aspartylphosphate" evidence="6">
    <location>
        <position position="56"/>
    </location>
</feature>
<evidence type="ECO:0000256" key="1">
    <source>
        <dbReference type="ARBA" id="ARBA00022553"/>
    </source>
</evidence>
<name>D3PUV5_STANL</name>
<proteinExistence type="predicted"/>
<reference evidence="10 11" key="1">
    <citation type="journal article" date="2009" name="Stand. Genomic Sci.">
        <title>Complete genome sequence of Stackebrandtia nassauensis type strain (LLR-40K-21).</title>
        <authorList>
            <person name="Munk C."/>
            <person name="Lapidus A."/>
            <person name="Copeland A."/>
            <person name="Jando M."/>
            <person name="Mayilraj S."/>
            <person name="Glavina Del Rio T."/>
            <person name="Nolan M."/>
            <person name="Chen F."/>
            <person name="Lucas S."/>
            <person name="Tice H."/>
            <person name="Cheng J.F."/>
            <person name="Han C."/>
            <person name="Detter J.C."/>
            <person name="Bruce D."/>
            <person name="Goodwin L."/>
            <person name="Chain P."/>
            <person name="Pitluck S."/>
            <person name="Goker M."/>
            <person name="Ovchinikova G."/>
            <person name="Pati A."/>
            <person name="Ivanova N."/>
            <person name="Mavromatis K."/>
            <person name="Chen A."/>
            <person name="Palaniappan K."/>
            <person name="Land M."/>
            <person name="Hauser L."/>
            <person name="Chang Y.J."/>
            <person name="Jeffries C.D."/>
            <person name="Bristow J."/>
            <person name="Eisen J.A."/>
            <person name="Markowitz V."/>
            <person name="Hugenholtz P."/>
            <person name="Kyrpides N.C."/>
            <person name="Klenk H.P."/>
        </authorList>
    </citation>
    <scope>NUCLEOTIDE SEQUENCE [LARGE SCALE GENOMIC DNA]</scope>
    <source>
        <strain evidence="11">DSM 44728 / CIP 108903 / NRRL B-16338 / NBRC 102104 / LLR-40K-21</strain>
    </source>
</reference>
<dbReference type="InterPro" id="IPR039420">
    <property type="entry name" value="WalR-like"/>
</dbReference>
<dbReference type="PROSITE" id="PS51755">
    <property type="entry name" value="OMPR_PHOB"/>
    <property type="match status" value="1"/>
</dbReference>
<dbReference type="Gene3D" id="3.40.50.2300">
    <property type="match status" value="1"/>
</dbReference>
<dbReference type="CDD" id="cd17574">
    <property type="entry name" value="REC_OmpR"/>
    <property type="match status" value="1"/>
</dbReference>
<evidence type="ECO:0000313" key="10">
    <source>
        <dbReference type="EMBL" id="ADD44979.1"/>
    </source>
</evidence>
<evidence type="ECO:0000256" key="4">
    <source>
        <dbReference type="ARBA" id="ARBA00023125"/>
    </source>
</evidence>
<dbReference type="Pfam" id="PF00072">
    <property type="entry name" value="Response_reg"/>
    <property type="match status" value="1"/>
</dbReference>
<dbReference type="SMART" id="SM00862">
    <property type="entry name" value="Trans_reg_C"/>
    <property type="match status" value="1"/>
</dbReference>
<dbReference type="GO" id="GO:0000976">
    <property type="term" value="F:transcription cis-regulatory region binding"/>
    <property type="evidence" value="ECO:0007669"/>
    <property type="project" value="TreeGrafter"/>
</dbReference>
<dbReference type="InterPro" id="IPR011006">
    <property type="entry name" value="CheY-like_superfamily"/>
</dbReference>
<accession>D3PUV5</accession>
<dbReference type="PANTHER" id="PTHR48111">
    <property type="entry name" value="REGULATOR OF RPOS"/>
    <property type="match status" value="1"/>
</dbReference>
<dbReference type="InterPro" id="IPR001867">
    <property type="entry name" value="OmpR/PhoB-type_DNA-bd"/>
</dbReference>
<dbReference type="SMART" id="SM00448">
    <property type="entry name" value="REC"/>
    <property type="match status" value="1"/>
</dbReference>
<dbReference type="SUPFAM" id="SSF52172">
    <property type="entry name" value="CheY-like"/>
    <property type="match status" value="1"/>
</dbReference>
<gene>
    <name evidence="10" type="ordered locus">Snas_5345</name>
</gene>
<dbReference type="Gene3D" id="1.10.10.10">
    <property type="entry name" value="Winged helix-like DNA-binding domain superfamily/Winged helix DNA-binding domain"/>
    <property type="match status" value="1"/>
</dbReference>
<evidence type="ECO:0000256" key="2">
    <source>
        <dbReference type="ARBA" id="ARBA00023012"/>
    </source>
</evidence>
<dbReference type="PANTHER" id="PTHR48111:SF4">
    <property type="entry name" value="DNA-BINDING DUAL TRANSCRIPTIONAL REGULATOR OMPR"/>
    <property type="match status" value="1"/>
</dbReference>
<protein>
    <submittedName>
        <fullName evidence="10">Two component transcriptional regulator, winged helix family</fullName>
    </submittedName>
</protein>
<dbReference type="AlphaFoldDB" id="D3PUV5"/>
<dbReference type="SUPFAM" id="SSF46894">
    <property type="entry name" value="C-terminal effector domain of the bipartite response regulators"/>
    <property type="match status" value="1"/>
</dbReference>
<dbReference type="GO" id="GO:0005829">
    <property type="term" value="C:cytosol"/>
    <property type="evidence" value="ECO:0007669"/>
    <property type="project" value="TreeGrafter"/>
</dbReference>
<organism evidence="10 11">
    <name type="scientific">Stackebrandtia nassauensis (strain DSM 44728 / CIP 108903 / NRRL B-16338 / NBRC 102104 / LLR-40K-21)</name>
    <dbReference type="NCBI Taxonomy" id="446470"/>
    <lineage>
        <taxon>Bacteria</taxon>
        <taxon>Bacillati</taxon>
        <taxon>Actinomycetota</taxon>
        <taxon>Actinomycetes</taxon>
        <taxon>Glycomycetales</taxon>
        <taxon>Glycomycetaceae</taxon>
        <taxon>Stackebrandtia</taxon>
    </lineage>
</organism>
<sequence>MGPMNARVLVAEDDPKQAHLIRTYLERDGHDVLVVTDGRRAVDETRSRHPDLLVLDIMMPKLDGMDVCRVLRSDSQVPILVLTARDDEDTLLQGLQLGADDYMTKPFSPRELAARVRALLRRSRPESGPPTVFQVGRLTVDTGRVRVSVDGEPVSVTAREFAVLAALAAEPGRVFSRLDIVHRAFGFDSHVSPRTVDAHIANLRRKIEPDPAHPVQLLTVYGHGYTLAVD</sequence>
<feature type="DNA-binding region" description="OmpR/PhoB-type" evidence="7">
    <location>
        <begin position="130"/>
        <end position="229"/>
    </location>
</feature>
<dbReference type="HOGENOM" id="CLU_000445_30_4_11"/>
<dbReference type="Pfam" id="PF00486">
    <property type="entry name" value="Trans_reg_C"/>
    <property type="match status" value="1"/>
</dbReference>
<evidence type="ECO:0000259" key="9">
    <source>
        <dbReference type="PROSITE" id="PS51755"/>
    </source>
</evidence>
<dbReference type="InterPro" id="IPR016032">
    <property type="entry name" value="Sig_transdc_resp-reg_C-effctor"/>
</dbReference>
<dbReference type="GO" id="GO:0032993">
    <property type="term" value="C:protein-DNA complex"/>
    <property type="evidence" value="ECO:0007669"/>
    <property type="project" value="TreeGrafter"/>
</dbReference>
<dbReference type="KEGG" id="sna:Snas_5345"/>
<dbReference type="STRING" id="446470.Snas_5345"/>
<dbReference type="InterPro" id="IPR036388">
    <property type="entry name" value="WH-like_DNA-bd_sf"/>
</dbReference>
<keyword evidence="3" id="KW-0805">Transcription regulation</keyword>
<keyword evidence="11" id="KW-1185">Reference proteome</keyword>
<evidence type="ECO:0000256" key="5">
    <source>
        <dbReference type="ARBA" id="ARBA00023163"/>
    </source>
</evidence>
<evidence type="ECO:0000256" key="7">
    <source>
        <dbReference type="PROSITE-ProRule" id="PRU01091"/>
    </source>
</evidence>
<dbReference type="CDD" id="cd00383">
    <property type="entry name" value="trans_reg_C"/>
    <property type="match status" value="1"/>
</dbReference>
<evidence type="ECO:0000256" key="6">
    <source>
        <dbReference type="PROSITE-ProRule" id="PRU00169"/>
    </source>
</evidence>
<keyword evidence="4 7" id="KW-0238">DNA-binding</keyword>
<evidence type="ECO:0000256" key="3">
    <source>
        <dbReference type="ARBA" id="ARBA00023015"/>
    </source>
</evidence>
<evidence type="ECO:0000313" key="11">
    <source>
        <dbReference type="Proteomes" id="UP000000844"/>
    </source>
</evidence>
<keyword evidence="5" id="KW-0804">Transcription</keyword>